<dbReference type="AlphaFoldDB" id="A0A8E0S4Q3"/>
<accession>A0A8E0S4Q3</accession>
<reference evidence="2" key="1">
    <citation type="submission" date="2019-05" db="EMBL/GenBank/DDBJ databases">
        <title>Annotation for the trematode Fasciolopsis buski.</title>
        <authorList>
            <person name="Choi Y.-J."/>
        </authorList>
    </citation>
    <scope>NUCLEOTIDE SEQUENCE</scope>
    <source>
        <strain evidence="2">HT</strain>
        <tissue evidence="2">Whole worm</tissue>
    </source>
</reference>
<sequence length="343" mass="37044">MNDVDLLNSSGVSTLKTRRKASRLGPYSMGEKKLLAELVGRARNTLRHVPTQMTTDQYRQIWVDISNCMHASGWPKRSWKRLRLKAQEMMSFPTEIGSLGPLVRGAPISRTDQCTNPSVDVNRTTITTSVPCISEPICSSILSTPPPLLSSSEASAETVIRLAKSIHSSVGVVNGVGGVVSVNGGSGGDGADVGGPQILHFCSRALSNGLCVDGFGRDTQSVNGPCAAVTPRTADSSAVVEVSNDALLNGDGRIELCISSDDDDGGENESDQKLPLNNHSTEKEECVNVECEWTIRFRSSSSSSDHPAQLTEADISKRIEIYDLKIEILKLKRAYWTQKLRSL</sequence>
<organism evidence="2 3">
    <name type="scientific">Fasciolopsis buskii</name>
    <dbReference type="NCBI Taxonomy" id="27845"/>
    <lineage>
        <taxon>Eukaryota</taxon>
        <taxon>Metazoa</taxon>
        <taxon>Spiralia</taxon>
        <taxon>Lophotrochozoa</taxon>
        <taxon>Platyhelminthes</taxon>
        <taxon>Trematoda</taxon>
        <taxon>Digenea</taxon>
        <taxon>Plagiorchiida</taxon>
        <taxon>Echinostomata</taxon>
        <taxon>Echinostomatoidea</taxon>
        <taxon>Fasciolidae</taxon>
        <taxon>Fasciolopsis</taxon>
    </lineage>
</organism>
<dbReference type="Proteomes" id="UP000728185">
    <property type="component" value="Unassembled WGS sequence"/>
</dbReference>
<name>A0A8E0S4Q3_9TREM</name>
<evidence type="ECO:0000313" key="3">
    <source>
        <dbReference type="Proteomes" id="UP000728185"/>
    </source>
</evidence>
<feature type="compositionally biased region" description="Acidic residues" evidence="1">
    <location>
        <begin position="260"/>
        <end position="269"/>
    </location>
</feature>
<keyword evidence="3" id="KW-1185">Reference proteome</keyword>
<feature type="region of interest" description="Disordered" evidence="1">
    <location>
        <begin position="259"/>
        <end position="279"/>
    </location>
</feature>
<dbReference type="OrthoDB" id="6285382at2759"/>
<proteinExistence type="predicted"/>
<protein>
    <submittedName>
        <fullName evidence="2">Uncharacterized protein</fullName>
    </submittedName>
</protein>
<evidence type="ECO:0000313" key="2">
    <source>
        <dbReference type="EMBL" id="KAA0199050.1"/>
    </source>
</evidence>
<gene>
    <name evidence="2" type="ORF">FBUS_10911</name>
</gene>
<evidence type="ECO:0000256" key="1">
    <source>
        <dbReference type="SAM" id="MobiDB-lite"/>
    </source>
</evidence>
<comment type="caution">
    <text evidence="2">The sequence shown here is derived from an EMBL/GenBank/DDBJ whole genome shotgun (WGS) entry which is preliminary data.</text>
</comment>
<dbReference type="EMBL" id="LUCM01001359">
    <property type="protein sequence ID" value="KAA0199050.1"/>
    <property type="molecule type" value="Genomic_DNA"/>
</dbReference>